<evidence type="ECO:0000313" key="2">
    <source>
        <dbReference type="Proteomes" id="UP001230328"/>
    </source>
</evidence>
<dbReference type="Proteomes" id="UP001230328">
    <property type="component" value="Unassembled WGS sequence"/>
</dbReference>
<evidence type="ECO:0000313" key="1">
    <source>
        <dbReference type="EMBL" id="MDQ1024861.1"/>
    </source>
</evidence>
<proteinExistence type="predicted"/>
<protein>
    <submittedName>
        <fullName evidence="1">Uncharacterized protein</fullName>
    </submittedName>
</protein>
<reference evidence="1 2" key="1">
    <citation type="submission" date="2023-07" db="EMBL/GenBank/DDBJ databases">
        <title>Comparative genomics of wheat-associated soil bacteria to identify genetic determinants of phenazine resistance.</title>
        <authorList>
            <person name="Mouncey N."/>
        </authorList>
    </citation>
    <scope>NUCLEOTIDE SEQUENCE [LARGE SCALE GENOMIC DNA]</scope>
    <source>
        <strain evidence="1 2">V2I4</strain>
    </source>
</reference>
<dbReference type="EMBL" id="JAUSZI010000002">
    <property type="protein sequence ID" value="MDQ1024861.1"/>
    <property type="molecule type" value="Genomic_DNA"/>
</dbReference>
<sequence length="31" mass="3584">MSSRRRAISDWSAVCIVDNSSMRVSRSAIWR</sequence>
<accession>A0ABU0SMR8</accession>
<gene>
    <name evidence="1" type="ORF">QF035_002443</name>
</gene>
<keyword evidence="2" id="KW-1185">Reference proteome</keyword>
<name>A0ABU0SMR8_9ACTN</name>
<organism evidence="1 2">
    <name type="scientific">Streptomyces umbrinus</name>
    <dbReference type="NCBI Taxonomy" id="67370"/>
    <lineage>
        <taxon>Bacteria</taxon>
        <taxon>Bacillati</taxon>
        <taxon>Actinomycetota</taxon>
        <taxon>Actinomycetes</taxon>
        <taxon>Kitasatosporales</taxon>
        <taxon>Streptomycetaceae</taxon>
        <taxon>Streptomyces</taxon>
        <taxon>Streptomyces phaeochromogenes group</taxon>
    </lineage>
</organism>
<comment type="caution">
    <text evidence="1">The sequence shown here is derived from an EMBL/GenBank/DDBJ whole genome shotgun (WGS) entry which is preliminary data.</text>
</comment>